<organism evidence="3 4">
    <name type="scientific">Kaustia mangrovi</name>
    <dbReference type="NCBI Taxonomy" id="2593653"/>
    <lineage>
        <taxon>Bacteria</taxon>
        <taxon>Pseudomonadati</taxon>
        <taxon>Pseudomonadota</taxon>
        <taxon>Alphaproteobacteria</taxon>
        <taxon>Hyphomicrobiales</taxon>
        <taxon>Parvibaculaceae</taxon>
        <taxon>Kaustia</taxon>
    </lineage>
</organism>
<protein>
    <submittedName>
        <fullName evidence="3">DMT family transporter</fullName>
    </submittedName>
</protein>
<proteinExistence type="predicted"/>
<feature type="transmembrane region" description="Helical" evidence="1">
    <location>
        <begin position="110"/>
        <end position="128"/>
    </location>
</feature>
<feature type="transmembrane region" description="Helical" evidence="1">
    <location>
        <begin position="21"/>
        <end position="38"/>
    </location>
</feature>
<dbReference type="SUPFAM" id="SSF103481">
    <property type="entry name" value="Multidrug resistance efflux transporter EmrE"/>
    <property type="match status" value="2"/>
</dbReference>
<dbReference type="Pfam" id="PF00892">
    <property type="entry name" value="EamA"/>
    <property type="match status" value="2"/>
</dbReference>
<reference evidence="3 4" key="1">
    <citation type="submission" date="2020-06" db="EMBL/GenBank/DDBJ databases">
        <title>Genome sequence of 2 isolates from Red Sea Mangroves.</title>
        <authorList>
            <person name="Sefrji F."/>
            <person name="Michoud G."/>
            <person name="Merlino G."/>
            <person name="Daffonchio D."/>
        </authorList>
    </citation>
    <scope>NUCLEOTIDE SEQUENCE [LARGE SCALE GENOMIC DNA]</scope>
    <source>
        <strain evidence="3 4">R1DC25</strain>
    </source>
</reference>
<keyword evidence="1" id="KW-0812">Transmembrane</keyword>
<dbReference type="GO" id="GO:0016020">
    <property type="term" value="C:membrane"/>
    <property type="evidence" value="ECO:0007669"/>
    <property type="project" value="InterPro"/>
</dbReference>
<dbReference type="InterPro" id="IPR037185">
    <property type="entry name" value="EmrE-like"/>
</dbReference>
<dbReference type="PANTHER" id="PTHR22911:SF103">
    <property type="entry name" value="BLR2811 PROTEIN"/>
    <property type="match status" value="1"/>
</dbReference>
<feature type="domain" description="EamA" evidence="2">
    <location>
        <begin position="160"/>
        <end position="289"/>
    </location>
</feature>
<evidence type="ECO:0000259" key="2">
    <source>
        <dbReference type="Pfam" id="PF00892"/>
    </source>
</evidence>
<gene>
    <name evidence="3" type="ORF">HW532_04315</name>
</gene>
<feature type="transmembrane region" description="Helical" evidence="1">
    <location>
        <begin position="190"/>
        <end position="211"/>
    </location>
</feature>
<feature type="transmembrane region" description="Helical" evidence="1">
    <location>
        <begin position="137"/>
        <end position="155"/>
    </location>
</feature>
<dbReference type="Proteomes" id="UP000593594">
    <property type="component" value="Chromosome"/>
</dbReference>
<accession>A0A7S8C267</accession>
<name>A0A7S8C267_9HYPH</name>
<feature type="transmembrane region" description="Helical" evidence="1">
    <location>
        <begin position="50"/>
        <end position="71"/>
    </location>
</feature>
<evidence type="ECO:0000313" key="4">
    <source>
        <dbReference type="Proteomes" id="UP000593594"/>
    </source>
</evidence>
<feature type="transmembrane region" description="Helical" evidence="1">
    <location>
        <begin position="248"/>
        <end position="267"/>
    </location>
</feature>
<dbReference type="InterPro" id="IPR000620">
    <property type="entry name" value="EamA_dom"/>
</dbReference>
<keyword evidence="4" id="KW-1185">Reference proteome</keyword>
<sequence>MASIPRERAVLPDTGRQAAGIALMLVAVSILPVMDGFAKHLGQSLPVLQVVWGRFFFNVILVLPVLAALHGRKGLIPPRPGIQIVRGLCLVTATTLFFSALTFLPIADTLAIFFIQPLIVTALSPFVLGEHVGVRRWSAVIVGFIGTLIIIRPGFQEINLGTVLALAAGLCFASYLLLTRRIAGTGRPLVTATFTGLAGAIVLTVAMPWVWQWPTATQWLELVLIGLISTLGHYCIVKAYEHTEATVLAPFSFAEILMAVLVGYAWFGDLPDRWTVVGVVILIASGIYISFREGRRRTVPHP</sequence>
<evidence type="ECO:0000313" key="3">
    <source>
        <dbReference type="EMBL" id="QPC42005.1"/>
    </source>
</evidence>
<keyword evidence="1" id="KW-0472">Membrane</keyword>
<dbReference type="PANTHER" id="PTHR22911">
    <property type="entry name" value="ACYL-MALONYL CONDENSING ENZYME-RELATED"/>
    <property type="match status" value="1"/>
</dbReference>
<evidence type="ECO:0000256" key="1">
    <source>
        <dbReference type="SAM" id="Phobius"/>
    </source>
</evidence>
<feature type="domain" description="EamA" evidence="2">
    <location>
        <begin position="20"/>
        <end position="151"/>
    </location>
</feature>
<dbReference type="RefSeq" id="WP_213163232.1">
    <property type="nucleotide sequence ID" value="NZ_CP058214.1"/>
</dbReference>
<keyword evidence="1" id="KW-1133">Transmembrane helix</keyword>
<feature type="transmembrane region" description="Helical" evidence="1">
    <location>
        <begin position="161"/>
        <end position="178"/>
    </location>
</feature>
<dbReference type="EMBL" id="CP058214">
    <property type="protein sequence ID" value="QPC42005.1"/>
    <property type="molecule type" value="Genomic_DNA"/>
</dbReference>
<feature type="transmembrane region" description="Helical" evidence="1">
    <location>
        <begin position="217"/>
        <end position="236"/>
    </location>
</feature>
<feature type="transmembrane region" description="Helical" evidence="1">
    <location>
        <begin position="273"/>
        <end position="291"/>
    </location>
</feature>
<feature type="transmembrane region" description="Helical" evidence="1">
    <location>
        <begin position="83"/>
        <end position="104"/>
    </location>
</feature>
<dbReference type="AlphaFoldDB" id="A0A7S8C267"/>
<dbReference type="KEGG" id="kmn:HW532_04315"/>